<sequence>MQVREQIIAAALRRLNQDPAASMADLAEAAGVSRATLNRHFAGRDELLDEIGAQALDSWERILDDTGVDAAAASTDPDVHTATVRAVLEGFAASAQEHGWALTSQEVEARPHLRERSERLEDREIVLYAAAQRSGVLRADLPVRWISNTVYGTCVAARESLRRGDVAPRDVARLMAETFLAGTGARP</sequence>
<evidence type="ECO:0000256" key="1">
    <source>
        <dbReference type="ARBA" id="ARBA00023015"/>
    </source>
</evidence>
<dbReference type="SUPFAM" id="SSF48498">
    <property type="entry name" value="Tetracyclin repressor-like, C-terminal domain"/>
    <property type="match status" value="1"/>
</dbReference>
<accession>A0ABR9K3R7</accession>
<keyword evidence="3" id="KW-0804">Transcription</keyword>
<dbReference type="PANTHER" id="PTHR30055:SF234">
    <property type="entry name" value="HTH-TYPE TRANSCRIPTIONAL REGULATOR BETI"/>
    <property type="match status" value="1"/>
</dbReference>
<gene>
    <name evidence="6" type="ORF">H4W34_007290</name>
</gene>
<reference evidence="6 7" key="1">
    <citation type="submission" date="2020-10" db="EMBL/GenBank/DDBJ databases">
        <title>Sequencing the genomes of 1000 actinobacteria strains.</title>
        <authorList>
            <person name="Klenk H.-P."/>
        </authorList>
    </citation>
    <scope>NUCLEOTIDE SEQUENCE [LARGE SCALE GENOMIC DNA]</scope>
    <source>
        <strain evidence="6 7">DSM 46744</strain>
    </source>
</reference>
<dbReference type="PROSITE" id="PS50977">
    <property type="entry name" value="HTH_TETR_2"/>
    <property type="match status" value="1"/>
</dbReference>
<dbReference type="InterPro" id="IPR009057">
    <property type="entry name" value="Homeodomain-like_sf"/>
</dbReference>
<dbReference type="Pfam" id="PF00440">
    <property type="entry name" value="TetR_N"/>
    <property type="match status" value="1"/>
</dbReference>
<evidence type="ECO:0000256" key="2">
    <source>
        <dbReference type="ARBA" id="ARBA00023125"/>
    </source>
</evidence>
<evidence type="ECO:0000313" key="7">
    <source>
        <dbReference type="Proteomes" id="UP000627838"/>
    </source>
</evidence>
<protein>
    <submittedName>
        <fullName evidence="6">AcrR family transcriptional regulator</fullName>
    </submittedName>
</protein>
<dbReference type="InterPro" id="IPR001647">
    <property type="entry name" value="HTH_TetR"/>
</dbReference>
<keyword evidence="2 4" id="KW-0238">DNA-binding</keyword>
<dbReference type="PANTHER" id="PTHR30055">
    <property type="entry name" value="HTH-TYPE TRANSCRIPTIONAL REGULATOR RUTR"/>
    <property type="match status" value="1"/>
</dbReference>
<dbReference type="Proteomes" id="UP000627838">
    <property type="component" value="Unassembled WGS sequence"/>
</dbReference>
<evidence type="ECO:0000256" key="3">
    <source>
        <dbReference type="ARBA" id="ARBA00023163"/>
    </source>
</evidence>
<evidence type="ECO:0000313" key="6">
    <source>
        <dbReference type="EMBL" id="MBE1537457.1"/>
    </source>
</evidence>
<dbReference type="EMBL" id="JADBDZ010000001">
    <property type="protein sequence ID" value="MBE1537457.1"/>
    <property type="molecule type" value="Genomic_DNA"/>
</dbReference>
<organism evidence="6 7">
    <name type="scientific">Actinomadura algeriensis</name>
    <dbReference type="NCBI Taxonomy" id="1679523"/>
    <lineage>
        <taxon>Bacteria</taxon>
        <taxon>Bacillati</taxon>
        <taxon>Actinomycetota</taxon>
        <taxon>Actinomycetes</taxon>
        <taxon>Streptosporangiales</taxon>
        <taxon>Thermomonosporaceae</taxon>
        <taxon>Actinomadura</taxon>
    </lineage>
</organism>
<dbReference type="SUPFAM" id="SSF46689">
    <property type="entry name" value="Homeodomain-like"/>
    <property type="match status" value="1"/>
</dbReference>
<keyword evidence="7" id="KW-1185">Reference proteome</keyword>
<feature type="DNA-binding region" description="H-T-H motif" evidence="4">
    <location>
        <begin position="22"/>
        <end position="41"/>
    </location>
</feature>
<name>A0ABR9K3R7_9ACTN</name>
<evidence type="ECO:0000256" key="4">
    <source>
        <dbReference type="PROSITE-ProRule" id="PRU00335"/>
    </source>
</evidence>
<evidence type="ECO:0000259" key="5">
    <source>
        <dbReference type="PROSITE" id="PS50977"/>
    </source>
</evidence>
<proteinExistence type="predicted"/>
<dbReference type="InterPro" id="IPR036271">
    <property type="entry name" value="Tet_transcr_reg_TetR-rel_C_sf"/>
</dbReference>
<dbReference type="Gene3D" id="1.10.357.10">
    <property type="entry name" value="Tetracycline Repressor, domain 2"/>
    <property type="match status" value="1"/>
</dbReference>
<dbReference type="RefSeq" id="WP_192763328.1">
    <property type="nucleotide sequence ID" value="NZ_JADBDZ010000001.1"/>
</dbReference>
<comment type="caution">
    <text evidence="6">The sequence shown here is derived from an EMBL/GenBank/DDBJ whole genome shotgun (WGS) entry which is preliminary data.</text>
</comment>
<feature type="domain" description="HTH tetR-type" evidence="5">
    <location>
        <begin position="1"/>
        <end position="59"/>
    </location>
</feature>
<dbReference type="InterPro" id="IPR050109">
    <property type="entry name" value="HTH-type_TetR-like_transc_reg"/>
</dbReference>
<keyword evidence="1" id="KW-0805">Transcription regulation</keyword>